<dbReference type="Proteomes" id="UP001597227">
    <property type="component" value="Unassembled WGS sequence"/>
</dbReference>
<protein>
    <submittedName>
        <fullName evidence="2">ABC transporter permease subunit</fullName>
    </submittedName>
</protein>
<feature type="transmembrane region" description="Helical" evidence="1">
    <location>
        <begin position="233"/>
        <end position="254"/>
    </location>
</feature>
<gene>
    <name evidence="2" type="ORF">ACFSFW_19885</name>
</gene>
<keyword evidence="1" id="KW-1133">Transmembrane helix</keyword>
<feature type="transmembrane region" description="Helical" evidence="1">
    <location>
        <begin position="184"/>
        <end position="202"/>
    </location>
</feature>
<evidence type="ECO:0000313" key="2">
    <source>
        <dbReference type="EMBL" id="MFD1780917.1"/>
    </source>
</evidence>
<sequence>MNVFLREMKAYRKSLIIWSIGLVLLIFMGNTEYSSLSSSGQSLNELVESMPKALQALMGTGTLDLSTPIGYFAILYLYLLLMATIHASMMGASIIAKEERDKTFEFLFVKPISRTKVITMKLVAAFINLVVFNAVTTIATVLIFEMDNGIEDLLMLMGGMFILQILFLVLGSALAAVIRNPKRAAPIATGILLLTFILSIVIDLSEKLEVLKYVVPFKYFTAENMLTGDGFEAVFVVISVCLIVILTAVTYVFYKKRDLNV</sequence>
<feature type="transmembrane region" description="Helical" evidence="1">
    <location>
        <begin position="156"/>
        <end position="177"/>
    </location>
</feature>
<comment type="caution">
    <text evidence="2">The sequence shown here is derived from an EMBL/GenBank/DDBJ whole genome shotgun (WGS) entry which is preliminary data.</text>
</comment>
<organism evidence="2 3">
    <name type="scientific">Fredinandcohnia salidurans</name>
    <dbReference type="NCBI Taxonomy" id="2595041"/>
    <lineage>
        <taxon>Bacteria</taxon>
        <taxon>Bacillati</taxon>
        <taxon>Bacillota</taxon>
        <taxon>Bacilli</taxon>
        <taxon>Bacillales</taxon>
        <taxon>Bacillaceae</taxon>
        <taxon>Fredinandcohnia</taxon>
    </lineage>
</organism>
<proteinExistence type="predicted"/>
<feature type="transmembrane region" description="Helical" evidence="1">
    <location>
        <begin position="117"/>
        <end position="144"/>
    </location>
</feature>
<keyword evidence="1" id="KW-0472">Membrane</keyword>
<dbReference type="PANTHER" id="PTHR37305">
    <property type="entry name" value="INTEGRAL MEMBRANE PROTEIN-RELATED"/>
    <property type="match status" value="1"/>
</dbReference>
<feature type="transmembrane region" description="Helical" evidence="1">
    <location>
        <begin position="68"/>
        <end position="96"/>
    </location>
</feature>
<dbReference type="PANTHER" id="PTHR37305:SF1">
    <property type="entry name" value="MEMBRANE PROTEIN"/>
    <property type="match status" value="1"/>
</dbReference>
<name>A0ABW4MSF3_9BACI</name>
<reference evidence="3" key="1">
    <citation type="journal article" date="2019" name="Int. J. Syst. Evol. Microbiol.">
        <title>The Global Catalogue of Microorganisms (GCM) 10K type strain sequencing project: providing services to taxonomists for standard genome sequencing and annotation.</title>
        <authorList>
            <consortium name="The Broad Institute Genomics Platform"/>
            <consortium name="The Broad Institute Genome Sequencing Center for Infectious Disease"/>
            <person name="Wu L."/>
            <person name="Ma J."/>
        </authorList>
    </citation>
    <scope>NUCLEOTIDE SEQUENCE [LARGE SCALE GENOMIC DNA]</scope>
    <source>
        <strain evidence="3">CCUG 15531</strain>
    </source>
</reference>
<keyword evidence="1" id="KW-0812">Transmembrane</keyword>
<dbReference type="RefSeq" id="WP_388040745.1">
    <property type="nucleotide sequence ID" value="NZ_JBHUEK010000029.1"/>
</dbReference>
<dbReference type="Pfam" id="PF12679">
    <property type="entry name" value="ABC2_membrane_2"/>
    <property type="match status" value="1"/>
</dbReference>
<keyword evidence="3" id="KW-1185">Reference proteome</keyword>
<accession>A0ABW4MSF3</accession>
<dbReference type="EMBL" id="JBHUEK010000029">
    <property type="protein sequence ID" value="MFD1780917.1"/>
    <property type="molecule type" value="Genomic_DNA"/>
</dbReference>
<evidence type="ECO:0000313" key="3">
    <source>
        <dbReference type="Proteomes" id="UP001597227"/>
    </source>
</evidence>
<evidence type="ECO:0000256" key="1">
    <source>
        <dbReference type="SAM" id="Phobius"/>
    </source>
</evidence>